<name>A0A1G1Y077_9BACT</name>
<feature type="domain" description="Hedgehog/Intein (Hint)" evidence="2">
    <location>
        <begin position="285"/>
        <end position="358"/>
    </location>
</feature>
<evidence type="ECO:0000256" key="1">
    <source>
        <dbReference type="SAM" id="Phobius"/>
    </source>
</evidence>
<keyword evidence="1" id="KW-0812">Transmembrane</keyword>
<proteinExistence type="predicted"/>
<dbReference type="GO" id="GO:0016539">
    <property type="term" value="P:intein-mediated protein splicing"/>
    <property type="evidence" value="ECO:0007669"/>
    <property type="project" value="InterPro"/>
</dbReference>
<protein>
    <recommendedName>
        <fullName evidence="2">Hedgehog/Intein (Hint) domain-containing protein</fullName>
    </recommendedName>
</protein>
<gene>
    <name evidence="3" type="ORF">A2663_02850</name>
</gene>
<dbReference type="AlphaFoldDB" id="A0A1G1Y077"/>
<dbReference type="Proteomes" id="UP000178432">
    <property type="component" value="Unassembled WGS sequence"/>
</dbReference>
<sequence length="415" mass="44699">MNQKRFINIMLVIIIAALIGAGVYFALNRQTPAAPAPTPKIPASGPITINGEIACLPKKGSGAQTLECAIGLKGLDGQYYGLKNLSEYDQEYKFSVGGLPVEAAGVFSQEEISAPDGNKYDVTGVIELTSIKEIKEESKKCVIGGCSGQICAAEEIITTCEFKPEYACYNSARCERNKNNQCGWVMTEELKNCLANSVSASKEEQISLREGQRESSFLLEKIYSNSVTGLNFWEYPVATGQGYPVTLGLGEIVSNGCTVTLKLVRIEENAAIFSKQTDFNRPCPICLAKDTLIDMPAGKAAVQSLQKGDMVWTANAAGRRVAAIVLKAAKTPVPATHKVAHIILEDARELFVSPGHPVGDGRTIGELFTGDILDGRKITGITFVSYPEGYTYDILPSGETGFYWANGILIGSTLR</sequence>
<accession>A0A1G1Y077</accession>
<dbReference type="SUPFAM" id="SSF51294">
    <property type="entry name" value="Hedgehog/intein (Hint) domain"/>
    <property type="match status" value="1"/>
</dbReference>
<dbReference type="EMBL" id="MHIF01000073">
    <property type="protein sequence ID" value="OGY45739.1"/>
    <property type="molecule type" value="Genomic_DNA"/>
</dbReference>
<feature type="transmembrane region" description="Helical" evidence="1">
    <location>
        <begin position="7"/>
        <end position="27"/>
    </location>
</feature>
<dbReference type="Pfam" id="PF13403">
    <property type="entry name" value="Hint_2"/>
    <property type="match status" value="1"/>
</dbReference>
<dbReference type="CDD" id="cd00081">
    <property type="entry name" value="Hint"/>
    <property type="match status" value="1"/>
</dbReference>
<evidence type="ECO:0000313" key="3">
    <source>
        <dbReference type="EMBL" id="OGY45739.1"/>
    </source>
</evidence>
<comment type="caution">
    <text evidence="3">The sequence shown here is derived from an EMBL/GenBank/DDBJ whole genome shotgun (WGS) entry which is preliminary data.</text>
</comment>
<evidence type="ECO:0000313" key="4">
    <source>
        <dbReference type="Proteomes" id="UP000178432"/>
    </source>
</evidence>
<dbReference type="InterPro" id="IPR036844">
    <property type="entry name" value="Hint_dom_sf"/>
</dbReference>
<dbReference type="PROSITE" id="PS50817">
    <property type="entry name" value="INTEIN_N_TER"/>
    <property type="match status" value="1"/>
</dbReference>
<dbReference type="InterPro" id="IPR028992">
    <property type="entry name" value="Hedgehog/Intein_dom"/>
</dbReference>
<dbReference type="InterPro" id="IPR006141">
    <property type="entry name" value="Intein_N"/>
</dbReference>
<reference evidence="3 4" key="1">
    <citation type="journal article" date="2016" name="Nat. Commun.">
        <title>Thousands of microbial genomes shed light on interconnected biogeochemical processes in an aquifer system.</title>
        <authorList>
            <person name="Anantharaman K."/>
            <person name="Brown C.T."/>
            <person name="Hug L.A."/>
            <person name="Sharon I."/>
            <person name="Castelle C.J."/>
            <person name="Probst A.J."/>
            <person name="Thomas B.C."/>
            <person name="Singh A."/>
            <person name="Wilkins M.J."/>
            <person name="Karaoz U."/>
            <person name="Brodie E.L."/>
            <person name="Williams K.H."/>
            <person name="Hubbard S.S."/>
            <person name="Banfield J.F."/>
        </authorList>
    </citation>
    <scope>NUCLEOTIDE SEQUENCE [LARGE SCALE GENOMIC DNA]</scope>
</reference>
<keyword evidence="1" id="KW-1133">Transmembrane helix</keyword>
<keyword evidence="1" id="KW-0472">Membrane</keyword>
<organism evidence="3 4">
    <name type="scientific">Candidatus Buchananbacteria bacterium RIFCSPHIGHO2_01_FULL_46_12</name>
    <dbReference type="NCBI Taxonomy" id="1797536"/>
    <lineage>
        <taxon>Bacteria</taxon>
        <taxon>Candidatus Buchananiibacteriota</taxon>
    </lineage>
</organism>
<dbReference type="Gene3D" id="2.170.16.10">
    <property type="entry name" value="Hedgehog/Intein (Hint) domain"/>
    <property type="match status" value="1"/>
</dbReference>
<evidence type="ECO:0000259" key="2">
    <source>
        <dbReference type="Pfam" id="PF13403"/>
    </source>
</evidence>